<comment type="caution">
    <text evidence="1">The sequence shown here is derived from an EMBL/GenBank/DDBJ whole genome shotgun (WGS) entry which is preliminary data.</text>
</comment>
<dbReference type="Proteomes" id="UP000789860">
    <property type="component" value="Unassembled WGS sequence"/>
</dbReference>
<organism evidence="1 2">
    <name type="scientific">Scutellospora calospora</name>
    <dbReference type="NCBI Taxonomy" id="85575"/>
    <lineage>
        <taxon>Eukaryota</taxon>
        <taxon>Fungi</taxon>
        <taxon>Fungi incertae sedis</taxon>
        <taxon>Mucoromycota</taxon>
        <taxon>Glomeromycotina</taxon>
        <taxon>Glomeromycetes</taxon>
        <taxon>Diversisporales</taxon>
        <taxon>Gigasporaceae</taxon>
        <taxon>Scutellospora</taxon>
    </lineage>
</organism>
<evidence type="ECO:0000313" key="2">
    <source>
        <dbReference type="Proteomes" id="UP000789860"/>
    </source>
</evidence>
<sequence>YNSLDLVEFRAKKRQQAKSLSKPNLSQDNFNNDVECESK</sequence>
<protein>
    <submittedName>
        <fullName evidence="1">10724_t:CDS:1</fullName>
    </submittedName>
</protein>
<name>A0ACA9NSK4_9GLOM</name>
<feature type="non-terminal residue" evidence="1">
    <location>
        <position position="1"/>
    </location>
</feature>
<evidence type="ECO:0000313" key="1">
    <source>
        <dbReference type="EMBL" id="CAG8673182.1"/>
    </source>
</evidence>
<dbReference type="EMBL" id="CAJVPM010029412">
    <property type="protein sequence ID" value="CAG8673182.1"/>
    <property type="molecule type" value="Genomic_DNA"/>
</dbReference>
<accession>A0ACA9NSK4</accession>
<reference evidence="1" key="1">
    <citation type="submission" date="2021-06" db="EMBL/GenBank/DDBJ databases">
        <authorList>
            <person name="Kallberg Y."/>
            <person name="Tangrot J."/>
            <person name="Rosling A."/>
        </authorList>
    </citation>
    <scope>NUCLEOTIDE SEQUENCE</scope>
    <source>
        <strain evidence="1">AU212A</strain>
    </source>
</reference>
<proteinExistence type="predicted"/>
<gene>
    <name evidence="1" type="ORF">SCALOS_LOCUS9453</name>
</gene>
<keyword evidence="2" id="KW-1185">Reference proteome</keyword>